<feature type="transmembrane region" description="Helical" evidence="1">
    <location>
        <begin position="112"/>
        <end position="129"/>
    </location>
</feature>
<feature type="transmembrane region" description="Helical" evidence="1">
    <location>
        <begin position="195"/>
        <end position="214"/>
    </location>
</feature>
<keyword evidence="1" id="KW-0812">Transmembrane</keyword>
<dbReference type="Pfam" id="PF14219">
    <property type="entry name" value="DUF4328"/>
    <property type="match status" value="1"/>
</dbReference>
<keyword evidence="1" id="KW-1133">Transmembrane helix</keyword>
<protein>
    <recommendedName>
        <fullName evidence="2">DUF4328 domain-containing protein</fullName>
    </recommendedName>
</protein>
<evidence type="ECO:0000256" key="1">
    <source>
        <dbReference type="SAM" id="Phobius"/>
    </source>
</evidence>
<dbReference type="Proteomes" id="UP001500668">
    <property type="component" value="Unassembled WGS sequence"/>
</dbReference>
<sequence length="276" mass="28818">MGGVPLRSGGSEEEEGDWAAGFETYAGLDGGAGRSRATAKTVPGPSFRPVRGLAVAVVLLLALAAAAAVHGLVADIDAFRHSGRPLLYGGYDAQAFHLLDEMRDRHRAASTLQLWAMVATAGVFIAWFHRVRTNVEVLDPQACSMGSGWAVGVWFVPLMNLVTPWLIARDVTRASGGPGRGGAGQADDSAREPSLTLLNAWWAAWVASKVLLVIGSRLPAADDKAALTHGISGVWIGVDALNLVAAILAILYVRQVTRLQERGLAGVVAAAAPSGV</sequence>
<keyword evidence="1" id="KW-0472">Membrane</keyword>
<dbReference type="InterPro" id="IPR025565">
    <property type="entry name" value="DUF4328"/>
</dbReference>
<accession>A0ABP3RU61</accession>
<reference evidence="4" key="1">
    <citation type="journal article" date="2019" name="Int. J. Syst. Evol. Microbiol.">
        <title>The Global Catalogue of Microorganisms (GCM) 10K type strain sequencing project: providing services to taxonomists for standard genome sequencing and annotation.</title>
        <authorList>
            <consortium name="The Broad Institute Genomics Platform"/>
            <consortium name="The Broad Institute Genome Sequencing Center for Infectious Disease"/>
            <person name="Wu L."/>
            <person name="Ma J."/>
        </authorList>
    </citation>
    <scope>NUCLEOTIDE SEQUENCE [LARGE SCALE GENOMIC DNA]</scope>
    <source>
        <strain evidence="4">JCM 5067</strain>
    </source>
</reference>
<feature type="transmembrane region" description="Helical" evidence="1">
    <location>
        <begin position="234"/>
        <end position="253"/>
    </location>
</feature>
<name>A0ABP3RU61_9ACTN</name>
<keyword evidence="4" id="KW-1185">Reference proteome</keyword>
<feature type="transmembrane region" description="Helical" evidence="1">
    <location>
        <begin position="53"/>
        <end position="74"/>
    </location>
</feature>
<evidence type="ECO:0000313" key="4">
    <source>
        <dbReference type="Proteomes" id="UP001500668"/>
    </source>
</evidence>
<feature type="transmembrane region" description="Helical" evidence="1">
    <location>
        <begin position="149"/>
        <end position="168"/>
    </location>
</feature>
<organism evidence="3 4">
    <name type="scientific">Streptomyces crystallinus</name>
    <dbReference type="NCBI Taxonomy" id="68191"/>
    <lineage>
        <taxon>Bacteria</taxon>
        <taxon>Bacillati</taxon>
        <taxon>Actinomycetota</taxon>
        <taxon>Actinomycetes</taxon>
        <taxon>Kitasatosporales</taxon>
        <taxon>Streptomycetaceae</taxon>
        <taxon>Streptomyces</taxon>
    </lineage>
</organism>
<evidence type="ECO:0000259" key="2">
    <source>
        <dbReference type="Pfam" id="PF14219"/>
    </source>
</evidence>
<proteinExistence type="predicted"/>
<feature type="domain" description="DUF4328" evidence="2">
    <location>
        <begin position="104"/>
        <end position="258"/>
    </location>
</feature>
<gene>
    <name evidence="3" type="ORF">GCM10010394_54790</name>
</gene>
<dbReference type="EMBL" id="BAAACA010000038">
    <property type="protein sequence ID" value="GAA0617610.1"/>
    <property type="molecule type" value="Genomic_DNA"/>
</dbReference>
<evidence type="ECO:0000313" key="3">
    <source>
        <dbReference type="EMBL" id="GAA0617610.1"/>
    </source>
</evidence>
<comment type="caution">
    <text evidence="3">The sequence shown here is derived from an EMBL/GenBank/DDBJ whole genome shotgun (WGS) entry which is preliminary data.</text>
</comment>